<dbReference type="Gene3D" id="3.90.1200.10">
    <property type="match status" value="1"/>
</dbReference>
<keyword evidence="3" id="KW-1185">Reference proteome</keyword>
<dbReference type="Pfam" id="PF01636">
    <property type="entry name" value="APH"/>
    <property type="match status" value="1"/>
</dbReference>
<evidence type="ECO:0000259" key="1">
    <source>
        <dbReference type="Pfam" id="PF01636"/>
    </source>
</evidence>
<evidence type="ECO:0000313" key="2">
    <source>
        <dbReference type="EMBL" id="TMQ90992.1"/>
    </source>
</evidence>
<organism evidence="2 3">
    <name type="scientific">Actinomadura soli</name>
    <dbReference type="NCBI Taxonomy" id="2508997"/>
    <lineage>
        <taxon>Bacteria</taxon>
        <taxon>Bacillati</taxon>
        <taxon>Actinomycetota</taxon>
        <taxon>Actinomycetes</taxon>
        <taxon>Streptosporangiales</taxon>
        <taxon>Thermomonosporaceae</taxon>
        <taxon>Actinomadura</taxon>
    </lineage>
</organism>
<reference evidence="2 3" key="1">
    <citation type="submission" date="2019-05" db="EMBL/GenBank/DDBJ databases">
        <title>Draft genome sequence of Actinomadura sp. 14C53.</title>
        <authorList>
            <person name="Saricaoglu S."/>
            <person name="Isik K."/>
        </authorList>
    </citation>
    <scope>NUCLEOTIDE SEQUENCE [LARGE SCALE GENOMIC DNA]</scope>
    <source>
        <strain evidence="2 3">14C53</strain>
    </source>
</reference>
<evidence type="ECO:0000313" key="3">
    <source>
        <dbReference type="Proteomes" id="UP000309174"/>
    </source>
</evidence>
<name>A0A5C4J2L3_9ACTN</name>
<protein>
    <submittedName>
        <fullName evidence="2">Aminoglycoside phosphotransferase family protein</fullName>
    </submittedName>
</protein>
<dbReference type="GO" id="GO:0016740">
    <property type="term" value="F:transferase activity"/>
    <property type="evidence" value="ECO:0007669"/>
    <property type="project" value="UniProtKB-KW"/>
</dbReference>
<sequence>MTPAGHDQHVILLQQVCAAAGLDARDAVRLAGRANAVYRLPHANAVARLRQTHNSPEWDRRMATSVKVTRWLAERDYPTVQPLDAVPQPVTVNGWTVTFWQYEPPGEDATSANATDLARLLRRLHTLQNPPIELPATDPLGSLPIDLHQHPEALTTQQRDWLLRRCADIAAAYPTAPMPPELDHGLIHGDAHTGNLIPTCGGYVVCDWDSVSHGSRAQDLIPSLYRVVRLGSPRSTWLEMCSAYGIDPDLEHHPGMQLLYRAREIRALAAYVRAASRSVAAKAELDKRMRTLMTGEDAIWHAPQGFQ</sequence>
<dbReference type="SUPFAM" id="SSF56112">
    <property type="entry name" value="Protein kinase-like (PK-like)"/>
    <property type="match status" value="1"/>
</dbReference>
<dbReference type="AlphaFoldDB" id="A0A5C4J2L3"/>
<feature type="domain" description="Aminoglycoside phosphotransferase" evidence="1">
    <location>
        <begin position="31"/>
        <end position="227"/>
    </location>
</feature>
<accession>A0A5C4J2L3</accession>
<dbReference type="OrthoDB" id="3723194at2"/>
<proteinExistence type="predicted"/>
<keyword evidence="2" id="KW-0808">Transferase</keyword>
<dbReference type="EMBL" id="VCKW01000245">
    <property type="protein sequence ID" value="TMQ90992.1"/>
    <property type="molecule type" value="Genomic_DNA"/>
</dbReference>
<gene>
    <name evidence="2" type="ORF">ETD83_32980</name>
</gene>
<dbReference type="Proteomes" id="UP000309174">
    <property type="component" value="Unassembled WGS sequence"/>
</dbReference>
<dbReference type="InterPro" id="IPR011009">
    <property type="entry name" value="Kinase-like_dom_sf"/>
</dbReference>
<comment type="caution">
    <text evidence="2">The sequence shown here is derived from an EMBL/GenBank/DDBJ whole genome shotgun (WGS) entry which is preliminary data.</text>
</comment>
<dbReference type="InterPro" id="IPR002575">
    <property type="entry name" value="Aminoglycoside_PTrfase"/>
</dbReference>